<evidence type="ECO:0000313" key="2">
    <source>
        <dbReference type="EMBL" id="KAJ7185120.1"/>
    </source>
</evidence>
<dbReference type="EMBL" id="JARJCW010000003">
    <property type="protein sequence ID" value="KAJ7227001.1"/>
    <property type="molecule type" value="Genomic_DNA"/>
</dbReference>
<keyword evidence="4" id="KW-1185">Reference proteome</keyword>
<evidence type="ECO:0000313" key="3">
    <source>
        <dbReference type="EMBL" id="KAJ7227001.1"/>
    </source>
</evidence>
<sequence length="171" mass="19515">MRKHVRSEGAWSRRRTMLGERKDRTIDSAVIVDLKHRETAPRSTVAEASRPARQITKKIKAKSRDPSGRKKKNSDRPAKYVNWSTPFAWSAIVAAQRKVGWGYTNIVQELRRVNYDFFQYLKPHTVMGWIVNVGGFSQWSPAVLARADKGNIPGHNKGGRHGILVRNHVTF</sequence>
<protein>
    <submittedName>
        <fullName evidence="3">Uncharacterized protein</fullName>
    </submittedName>
</protein>
<dbReference type="Proteomes" id="UP001219525">
    <property type="component" value="Unassembled WGS sequence"/>
</dbReference>
<evidence type="ECO:0000313" key="4">
    <source>
        <dbReference type="Proteomes" id="UP001219525"/>
    </source>
</evidence>
<name>A0AAD6YR85_9AGAR</name>
<gene>
    <name evidence="3" type="ORF">GGX14DRAFT_385775</name>
    <name evidence="2" type="ORF">GGX14DRAFT_409323</name>
</gene>
<comment type="caution">
    <text evidence="3">The sequence shown here is derived from an EMBL/GenBank/DDBJ whole genome shotgun (WGS) entry which is preliminary data.</text>
</comment>
<evidence type="ECO:0000256" key="1">
    <source>
        <dbReference type="SAM" id="MobiDB-lite"/>
    </source>
</evidence>
<feature type="compositionally biased region" description="Basic and acidic residues" evidence="1">
    <location>
        <begin position="62"/>
        <end position="78"/>
    </location>
</feature>
<accession>A0AAD6YR85</accession>
<proteinExistence type="predicted"/>
<feature type="region of interest" description="Disordered" evidence="1">
    <location>
        <begin position="39"/>
        <end position="78"/>
    </location>
</feature>
<reference evidence="3" key="1">
    <citation type="submission" date="2023-03" db="EMBL/GenBank/DDBJ databases">
        <title>Massive genome expansion in bonnet fungi (Mycena s.s.) driven by repeated elements and novel gene families across ecological guilds.</title>
        <authorList>
            <consortium name="Lawrence Berkeley National Laboratory"/>
            <person name="Harder C.B."/>
            <person name="Miyauchi S."/>
            <person name="Viragh M."/>
            <person name="Kuo A."/>
            <person name="Thoen E."/>
            <person name="Andreopoulos B."/>
            <person name="Lu D."/>
            <person name="Skrede I."/>
            <person name="Drula E."/>
            <person name="Henrissat B."/>
            <person name="Morin E."/>
            <person name="Kohler A."/>
            <person name="Barry K."/>
            <person name="LaButti K."/>
            <person name="Morin E."/>
            <person name="Salamov A."/>
            <person name="Lipzen A."/>
            <person name="Mereny Z."/>
            <person name="Hegedus B."/>
            <person name="Baldrian P."/>
            <person name="Stursova M."/>
            <person name="Weitz H."/>
            <person name="Taylor A."/>
            <person name="Grigoriev I.V."/>
            <person name="Nagy L.G."/>
            <person name="Martin F."/>
            <person name="Kauserud H."/>
        </authorList>
    </citation>
    <scope>NUCLEOTIDE SEQUENCE</scope>
    <source>
        <strain evidence="3">9144</strain>
    </source>
</reference>
<dbReference type="EMBL" id="JARJCW010000223">
    <property type="protein sequence ID" value="KAJ7185120.1"/>
    <property type="molecule type" value="Genomic_DNA"/>
</dbReference>
<dbReference type="AlphaFoldDB" id="A0AAD6YR85"/>
<organism evidence="3 4">
    <name type="scientific">Mycena pura</name>
    <dbReference type="NCBI Taxonomy" id="153505"/>
    <lineage>
        <taxon>Eukaryota</taxon>
        <taxon>Fungi</taxon>
        <taxon>Dikarya</taxon>
        <taxon>Basidiomycota</taxon>
        <taxon>Agaricomycotina</taxon>
        <taxon>Agaricomycetes</taxon>
        <taxon>Agaricomycetidae</taxon>
        <taxon>Agaricales</taxon>
        <taxon>Marasmiineae</taxon>
        <taxon>Mycenaceae</taxon>
        <taxon>Mycena</taxon>
    </lineage>
</organism>